<feature type="compositionally biased region" description="Basic residues" evidence="7">
    <location>
        <begin position="450"/>
        <end position="462"/>
    </location>
</feature>
<dbReference type="Gene3D" id="3.40.50.300">
    <property type="entry name" value="P-loop containing nucleotide triphosphate hydrolases"/>
    <property type="match status" value="2"/>
</dbReference>
<feature type="region of interest" description="Disordered" evidence="7">
    <location>
        <begin position="382"/>
        <end position="677"/>
    </location>
</feature>
<keyword evidence="4 6" id="KW-0347">Helicase</keyword>
<dbReference type="PANTHER" id="PTHR47963:SF8">
    <property type="entry name" value="ATP-DEPENDENT RNA HELICASE DEAD"/>
    <property type="match status" value="1"/>
</dbReference>
<organism evidence="10 11">
    <name type="scientific">Kribbella sancticallisti</name>
    <dbReference type="NCBI Taxonomy" id="460087"/>
    <lineage>
        <taxon>Bacteria</taxon>
        <taxon>Bacillati</taxon>
        <taxon>Actinomycetota</taxon>
        <taxon>Actinomycetes</taxon>
        <taxon>Propionibacteriales</taxon>
        <taxon>Kribbellaceae</taxon>
        <taxon>Kribbella</taxon>
    </lineage>
</organism>
<dbReference type="InterPro" id="IPR011545">
    <property type="entry name" value="DEAD/DEAH_box_helicase_dom"/>
</dbReference>
<keyword evidence="2 6" id="KW-0547">Nucleotide-binding</keyword>
<evidence type="ECO:0000256" key="3">
    <source>
        <dbReference type="ARBA" id="ARBA00022801"/>
    </source>
</evidence>
<feature type="compositionally biased region" description="Low complexity" evidence="7">
    <location>
        <begin position="485"/>
        <end position="501"/>
    </location>
</feature>
<evidence type="ECO:0000256" key="5">
    <source>
        <dbReference type="ARBA" id="ARBA00022840"/>
    </source>
</evidence>
<dbReference type="CDD" id="cd18787">
    <property type="entry name" value="SF2_C_DEAD"/>
    <property type="match status" value="1"/>
</dbReference>
<evidence type="ECO:0000256" key="2">
    <source>
        <dbReference type="ARBA" id="ARBA00022741"/>
    </source>
</evidence>
<dbReference type="SUPFAM" id="SSF52540">
    <property type="entry name" value="P-loop containing nucleoside triphosphate hydrolases"/>
    <property type="match status" value="1"/>
</dbReference>
<feature type="compositionally biased region" description="Basic and acidic residues" evidence="7">
    <location>
        <begin position="597"/>
        <end position="620"/>
    </location>
</feature>
<evidence type="ECO:0000256" key="4">
    <source>
        <dbReference type="ARBA" id="ARBA00022806"/>
    </source>
</evidence>
<dbReference type="InterPro" id="IPR027417">
    <property type="entry name" value="P-loop_NTPase"/>
</dbReference>
<sequence length="696" mass="75796">MPEICDALDRVNIVEPFPIQEMTLPVALMGTDLIGQARTGTGKTLGFGIPLLQRTISPGEADYEELAAPGKPQALVVTPTRELTIQVAKDLTTASTVRSVRILTIYGGVAYDPQLDQLKAGVDVVVGTPGRLLDLANRGVLDLSHIKVLVLDEADEMLDLGFLPDVERILRKTPELRQTMLFSATMPSAVIGLARTHMRHPLNIRAESHEDTQMVPTTAQFVYRAHDLDKPEVVARILQADDRGRVMIFCRTKREASRLTDDLIDRGFQAAAIHGDLNQQARERALTRFRGDKIDVLICTDVAARGIDVEGVTHVINNTCPEDEKAYIHRIGRTGRAGASGIAVTFVDWPDLVRWKTINKALDLPYDEPQEIYSTSPELYHDLGIPTEAKGRIKPVREVERPARDSKPRRGDRDHGRDGGRDHGREHARDRDRERTHDEAKAEGSGDRPARKRPNRNRRRLRSGQPVEGEQKSEADVTAKTAVPPTAESSTQAAEAPAAEVTTERKPRQRNRRRRTAEAGAESVTAEANEESVSAQSAAPAAPEAAAEVTTERKTRTRRRSTAQAVDVEASAPAVAEQAPAEEAAPAKKAPARKRAAKEVAEQPVEAEKAETPAKAEKPAKKTAAKKAAKTAQAAEKTAEKPAKKAAAKKTAAKKAVKTEEAAESKPAKVKKVAEKPVKAVKKAVSAVLPTFTSPE</sequence>
<dbReference type="PROSITE" id="PS00039">
    <property type="entry name" value="DEAD_ATP_HELICASE"/>
    <property type="match status" value="1"/>
</dbReference>
<feature type="compositionally biased region" description="Low complexity" evidence="7">
    <location>
        <begin position="562"/>
        <end position="589"/>
    </location>
</feature>
<dbReference type="EMBL" id="BAAAOS010000049">
    <property type="protein sequence ID" value="GAA1601790.1"/>
    <property type="molecule type" value="Genomic_DNA"/>
</dbReference>
<name>A0ABN2EAQ8_9ACTN</name>
<protein>
    <recommendedName>
        <fullName evidence="1">RNA helicase</fullName>
        <ecNumber evidence="1">3.6.4.13</ecNumber>
    </recommendedName>
</protein>
<feature type="compositionally biased region" description="Basic residues" evidence="7">
    <location>
        <begin position="644"/>
        <end position="656"/>
    </location>
</feature>
<dbReference type="SMART" id="SM00487">
    <property type="entry name" value="DEXDc"/>
    <property type="match status" value="1"/>
</dbReference>
<feature type="domain" description="Helicase ATP-binding" evidence="8">
    <location>
        <begin position="24"/>
        <end position="204"/>
    </location>
</feature>
<feature type="compositionally biased region" description="Basic and acidic residues" evidence="7">
    <location>
        <begin position="389"/>
        <end position="449"/>
    </location>
</feature>
<evidence type="ECO:0000256" key="7">
    <source>
        <dbReference type="SAM" id="MobiDB-lite"/>
    </source>
</evidence>
<dbReference type="InterPro" id="IPR050547">
    <property type="entry name" value="DEAD_box_RNA_helicases"/>
</dbReference>
<dbReference type="EC" id="3.6.4.13" evidence="1"/>
<feature type="compositionally biased region" description="Low complexity" evidence="7">
    <location>
        <begin position="531"/>
        <end position="549"/>
    </location>
</feature>
<evidence type="ECO:0000313" key="11">
    <source>
        <dbReference type="Proteomes" id="UP001500393"/>
    </source>
</evidence>
<dbReference type="PANTHER" id="PTHR47963">
    <property type="entry name" value="DEAD-BOX ATP-DEPENDENT RNA HELICASE 47, MITOCHONDRIAL"/>
    <property type="match status" value="1"/>
</dbReference>
<evidence type="ECO:0000256" key="6">
    <source>
        <dbReference type="RuleBase" id="RU000492"/>
    </source>
</evidence>
<dbReference type="RefSeq" id="WP_344220558.1">
    <property type="nucleotide sequence ID" value="NZ_BAAAOS010000049.1"/>
</dbReference>
<dbReference type="InterPro" id="IPR001650">
    <property type="entry name" value="Helicase_C-like"/>
</dbReference>
<feature type="domain" description="Helicase C-terminal" evidence="9">
    <location>
        <begin position="232"/>
        <end position="380"/>
    </location>
</feature>
<keyword evidence="11" id="KW-1185">Reference proteome</keyword>
<dbReference type="Proteomes" id="UP001500393">
    <property type="component" value="Unassembled WGS sequence"/>
</dbReference>
<feature type="compositionally biased region" description="Basic and acidic residues" evidence="7">
    <location>
        <begin position="657"/>
        <end position="677"/>
    </location>
</feature>
<evidence type="ECO:0000259" key="8">
    <source>
        <dbReference type="PROSITE" id="PS51192"/>
    </source>
</evidence>
<evidence type="ECO:0000256" key="1">
    <source>
        <dbReference type="ARBA" id="ARBA00012552"/>
    </source>
</evidence>
<dbReference type="InterPro" id="IPR000629">
    <property type="entry name" value="RNA-helicase_DEAD-box_CS"/>
</dbReference>
<dbReference type="Pfam" id="PF00270">
    <property type="entry name" value="DEAD"/>
    <property type="match status" value="1"/>
</dbReference>
<dbReference type="Pfam" id="PF00271">
    <property type="entry name" value="Helicase_C"/>
    <property type="match status" value="1"/>
</dbReference>
<keyword evidence="3 6" id="KW-0378">Hydrolase</keyword>
<dbReference type="CDD" id="cd00268">
    <property type="entry name" value="DEADc"/>
    <property type="match status" value="1"/>
</dbReference>
<comment type="caution">
    <text evidence="10">The sequence shown here is derived from an EMBL/GenBank/DDBJ whole genome shotgun (WGS) entry which is preliminary data.</text>
</comment>
<dbReference type="SMART" id="SM00490">
    <property type="entry name" value="HELICc"/>
    <property type="match status" value="1"/>
</dbReference>
<dbReference type="InterPro" id="IPR014001">
    <property type="entry name" value="Helicase_ATP-bd"/>
</dbReference>
<comment type="similarity">
    <text evidence="6">Belongs to the DEAD box helicase family.</text>
</comment>
<accession>A0ABN2EAQ8</accession>
<reference evidence="10 11" key="1">
    <citation type="journal article" date="2019" name="Int. J. Syst. Evol. Microbiol.">
        <title>The Global Catalogue of Microorganisms (GCM) 10K type strain sequencing project: providing services to taxonomists for standard genome sequencing and annotation.</title>
        <authorList>
            <consortium name="The Broad Institute Genomics Platform"/>
            <consortium name="The Broad Institute Genome Sequencing Center for Infectious Disease"/>
            <person name="Wu L."/>
            <person name="Ma J."/>
        </authorList>
    </citation>
    <scope>NUCLEOTIDE SEQUENCE [LARGE SCALE GENOMIC DNA]</scope>
    <source>
        <strain evidence="10 11">JCM 14969</strain>
    </source>
</reference>
<gene>
    <name evidence="10" type="ORF">GCM10009789_64990</name>
</gene>
<evidence type="ECO:0000313" key="10">
    <source>
        <dbReference type="EMBL" id="GAA1601790.1"/>
    </source>
</evidence>
<keyword evidence="5 6" id="KW-0067">ATP-binding</keyword>
<evidence type="ECO:0000259" key="9">
    <source>
        <dbReference type="PROSITE" id="PS51194"/>
    </source>
</evidence>
<dbReference type="InterPro" id="IPR044742">
    <property type="entry name" value="DEAD/DEAH_RhlB"/>
</dbReference>
<proteinExistence type="inferred from homology"/>
<dbReference type="PROSITE" id="PS51192">
    <property type="entry name" value="HELICASE_ATP_BIND_1"/>
    <property type="match status" value="1"/>
</dbReference>
<dbReference type="PROSITE" id="PS51194">
    <property type="entry name" value="HELICASE_CTER"/>
    <property type="match status" value="1"/>
</dbReference>